<comment type="caution">
    <text evidence="5">The sequence shown here is derived from an EMBL/GenBank/DDBJ whole genome shotgun (WGS) entry which is preliminary data.</text>
</comment>
<dbReference type="InterPro" id="IPR036390">
    <property type="entry name" value="WH_DNA-bd_sf"/>
</dbReference>
<dbReference type="SMART" id="SM00895">
    <property type="entry name" value="FCD"/>
    <property type="match status" value="1"/>
</dbReference>
<dbReference type="EMBL" id="PVTF01000007">
    <property type="protein sequence ID" value="PRY39607.1"/>
    <property type="molecule type" value="Genomic_DNA"/>
</dbReference>
<dbReference type="PRINTS" id="PR00035">
    <property type="entry name" value="HTHGNTR"/>
</dbReference>
<keyword evidence="1" id="KW-0805">Transcription regulation</keyword>
<dbReference type="Pfam" id="PF00392">
    <property type="entry name" value="GntR"/>
    <property type="match status" value="1"/>
</dbReference>
<keyword evidence="6" id="KW-1185">Reference proteome</keyword>
<dbReference type="SUPFAM" id="SSF46785">
    <property type="entry name" value="Winged helix' DNA-binding domain"/>
    <property type="match status" value="1"/>
</dbReference>
<evidence type="ECO:0000259" key="4">
    <source>
        <dbReference type="PROSITE" id="PS50949"/>
    </source>
</evidence>
<accession>A0A2T0T1S3</accession>
<dbReference type="SUPFAM" id="SSF48008">
    <property type="entry name" value="GntR ligand-binding domain-like"/>
    <property type="match status" value="1"/>
</dbReference>
<proteinExistence type="predicted"/>
<evidence type="ECO:0000313" key="6">
    <source>
        <dbReference type="Proteomes" id="UP000239494"/>
    </source>
</evidence>
<dbReference type="OrthoDB" id="9784718at2"/>
<dbReference type="SMART" id="SM00345">
    <property type="entry name" value="HTH_GNTR"/>
    <property type="match status" value="1"/>
</dbReference>
<protein>
    <submittedName>
        <fullName evidence="5">GntR family transcriptional regulator</fullName>
    </submittedName>
</protein>
<dbReference type="InterPro" id="IPR036388">
    <property type="entry name" value="WH-like_DNA-bd_sf"/>
</dbReference>
<organism evidence="5 6">
    <name type="scientific">Umezawaea tangerina</name>
    <dbReference type="NCBI Taxonomy" id="84725"/>
    <lineage>
        <taxon>Bacteria</taxon>
        <taxon>Bacillati</taxon>
        <taxon>Actinomycetota</taxon>
        <taxon>Actinomycetes</taxon>
        <taxon>Pseudonocardiales</taxon>
        <taxon>Pseudonocardiaceae</taxon>
        <taxon>Umezawaea</taxon>
    </lineage>
</organism>
<dbReference type="PANTHER" id="PTHR43537">
    <property type="entry name" value="TRANSCRIPTIONAL REGULATOR, GNTR FAMILY"/>
    <property type="match status" value="1"/>
</dbReference>
<dbReference type="Pfam" id="PF07729">
    <property type="entry name" value="FCD"/>
    <property type="match status" value="1"/>
</dbReference>
<feature type="domain" description="HTH gntR-type" evidence="4">
    <location>
        <begin position="14"/>
        <end position="82"/>
    </location>
</feature>
<dbReference type="GO" id="GO:0003677">
    <property type="term" value="F:DNA binding"/>
    <property type="evidence" value="ECO:0007669"/>
    <property type="project" value="UniProtKB-KW"/>
</dbReference>
<dbReference type="InterPro" id="IPR008920">
    <property type="entry name" value="TF_FadR/GntR_C"/>
</dbReference>
<evidence type="ECO:0000256" key="1">
    <source>
        <dbReference type="ARBA" id="ARBA00023015"/>
    </source>
</evidence>
<dbReference type="Gene3D" id="1.20.120.530">
    <property type="entry name" value="GntR ligand-binding domain-like"/>
    <property type="match status" value="1"/>
</dbReference>
<dbReference type="Gene3D" id="1.10.10.10">
    <property type="entry name" value="Winged helix-like DNA-binding domain superfamily/Winged helix DNA-binding domain"/>
    <property type="match status" value="1"/>
</dbReference>
<sequence>MIDQWRPSTPPQRRPLVDQVIASVRELISGEGLEVGDRLPSEPDLARRLGVGRSTLREAIRVLGHAGVLDIKQGSGTYVGRPREDDLATRLAAARVPEVFEVRAALETLVARTAPLRRTDEQVAALRTAVRDCRGHAETGDVTAFIEADSRFHRIAAEASANSVLVELYEVLRRSLEPALLVVADVVELRRANDRHEVLVDAIEAGDPDAAVAATQAHLAETVTLFEAGRDADGPSA</sequence>
<dbReference type="AlphaFoldDB" id="A0A2T0T1S3"/>
<evidence type="ECO:0000313" key="5">
    <source>
        <dbReference type="EMBL" id="PRY39607.1"/>
    </source>
</evidence>
<keyword evidence="3" id="KW-0804">Transcription</keyword>
<dbReference type="InterPro" id="IPR011711">
    <property type="entry name" value="GntR_C"/>
</dbReference>
<evidence type="ECO:0000256" key="3">
    <source>
        <dbReference type="ARBA" id="ARBA00023163"/>
    </source>
</evidence>
<reference evidence="5 6" key="1">
    <citation type="submission" date="2018-03" db="EMBL/GenBank/DDBJ databases">
        <title>Genomic Encyclopedia of Archaeal and Bacterial Type Strains, Phase II (KMG-II): from individual species to whole genera.</title>
        <authorList>
            <person name="Goeker M."/>
        </authorList>
    </citation>
    <scope>NUCLEOTIDE SEQUENCE [LARGE SCALE GENOMIC DNA]</scope>
    <source>
        <strain evidence="5 6">DSM 44720</strain>
    </source>
</reference>
<gene>
    <name evidence="5" type="ORF">CLV43_107191</name>
</gene>
<dbReference type="PANTHER" id="PTHR43537:SF47">
    <property type="entry name" value="REGULATORY PROTEIN GNTR HTH"/>
    <property type="match status" value="1"/>
</dbReference>
<dbReference type="CDD" id="cd07377">
    <property type="entry name" value="WHTH_GntR"/>
    <property type="match status" value="1"/>
</dbReference>
<dbReference type="RefSeq" id="WP_106189533.1">
    <property type="nucleotide sequence ID" value="NZ_PVTF01000007.1"/>
</dbReference>
<dbReference type="GO" id="GO:0003700">
    <property type="term" value="F:DNA-binding transcription factor activity"/>
    <property type="evidence" value="ECO:0007669"/>
    <property type="project" value="InterPro"/>
</dbReference>
<dbReference type="Proteomes" id="UP000239494">
    <property type="component" value="Unassembled WGS sequence"/>
</dbReference>
<evidence type="ECO:0000256" key="2">
    <source>
        <dbReference type="ARBA" id="ARBA00023125"/>
    </source>
</evidence>
<dbReference type="PROSITE" id="PS50949">
    <property type="entry name" value="HTH_GNTR"/>
    <property type="match status" value="1"/>
</dbReference>
<name>A0A2T0T1S3_9PSEU</name>
<dbReference type="InterPro" id="IPR000524">
    <property type="entry name" value="Tscrpt_reg_HTH_GntR"/>
</dbReference>
<keyword evidence="2" id="KW-0238">DNA-binding</keyword>